<feature type="domain" description="Antitoxin SocA-like Panacea" evidence="1">
    <location>
        <begin position="32"/>
        <end position="116"/>
    </location>
</feature>
<dbReference type="Pfam" id="PF13274">
    <property type="entry name" value="SocA_Panacea"/>
    <property type="match status" value="1"/>
</dbReference>
<dbReference type="EMBL" id="JRPE02000040">
    <property type="protein sequence ID" value="TLD91020.1"/>
    <property type="molecule type" value="Genomic_DNA"/>
</dbReference>
<dbReference type="RefSeq" id="WP_034588535.1">
    <property type="nucleotide sequence ID" value="NZ_JRPE02000040.1"/>
</dbReference>
<dbReference type="Proteomes" id="UP000029921">
    <property type="component" value="Unassembled WGS sequence"/>
</dbReference>
<name>A0A4U8SVS7_9HELI</name>
<gene>
    <name evidence="2" type="ORF">LS74_010720</name>
</gene>
<sequence length="176" mass="21173">MQLDNATEQRLNEAVSYLRHKSNERLWARLYQKILFLLELEYFKEHGTLFIGLKFKSYKYGPFSEEVANALDNPQAVEHSQRVQEKLDEILERYDLKDYSRSNMQQAYTQIIDHIHSLLFYHLTPFGHIIEFEKYPIESLFERLETKIDGEFLENERGEFYRLRHQAKGLTCQFLT</sequence>
<evidence type="ECO:0000313" key="2">
    <source>
        <dbReference type="EMBL" id="TLD91020.1"/>
    </source>
</evidence>
<evidence type="ECO:0000313" key="3">
    <source>
        <dbReference type="Proteomes" id="UP000029921"/>
    </source>
</evidence>
<reference evidence="2 3" key="1">
    <citation type="journal article" date="2014" name="Genome Announc.">
        <title>Draft genome sequences of eight enterohepatic helicobacter species isolated from both laboratory and wild rodents.</title>
        <authorList>
            <person name="Sheh A."/>
            <person name="Shen Z."/>
            <person name="Fox J.G."/>
        </authorList>
    </citation>
    <scope>NUCLEOTIDE SEQUENCE [LARGE SCALE GENOMIC DNA]</scope>
    <source>
        <strain evidence="2 3">MIT 96-1001</strain>
    </source>
</reference>
<evidence type="ECO:0000259" key="1">
    <source>
        <dbReference type="Pfam" id="PF13274"/>
    </source>
</evidence>
<dbReference type="AlphaFoldDB" id="A0A4U8SVS7"/>
<keyword evidence="3" id="KW-1185">Reference proteome</keyword>
<proteinExistence type="predicted"/>
<protein>
    <submittedName>
        <fullName evidence="2">DUF4065 domain-containing protein</fullName>
    </submittedName>
</protein>
<accession>A0A4U8SVS7</accession>
<dbReference type="InterPro" id="IPR025272">
    <property type="entry name" value="SocA_Panacea"/>
</dbReference>
<comment type="caution">
    <text evidence="2">The sequence shown here is derived from an EMBL/GenBank/DDBJ whole genome shotgun (WGS) entry which is preliminary data.</text>
</comment>
<organism evidence="2 3">
    <name type="scientific">Helicobacter magdeburgensis</name>
    <dbReference type="NCBI Taxonomy" id="471858"/>
    <lineage>
        <taxon>Bacteria</taxon>
        <taxon>Pseudomonadati</taxon>
        <taxon>Campylobacterota</taxon>
        <taxon>Epsilonproteobacteria</taxon>
        <taxon>Campylobacterales</taxon>
        <taxon>Helicobacteraceae</taxon>
        <taxon>Helicobacter</taxon>
    </lineage>
</organism>